<dbReference type="EMBL" id="CAXAMM010042129">
    <property type="protein sequence ID" value="CAK9103185.1"/>
    <property type="molecule type" value="Genomic_DNA"/>
</dbReference>
<keyword evidence="1" id="KW-0812">Transmembrane</keyword>
<name>A0ABP0RRB0_9DINO</name>
<proteinExistence type="predicted"/>
<protein>
    <submittedName>
        <fullName evidence="2">Retrovirus-related Pol polyprotein from transposon TNT 1-94</fullName>
    </submittedName>
</protein>
<evidence type="ECO:0000313" key="3">
    <source>
        <dbReference type="Proteomes" id="UP001642464"/>
    </source>
</evidence>
<evidence type="ECO:0000256" key="1">
    <source>
        <dbReference type="SAM" id="Phobius"/>
    </source>
</evidence>
<keyword evidence="3" id="KW-1185">Reference proteome</keyword>
<feature type="transmembrane region" description="Helical" evidence="1">
    <location>
        <begin position="151"/>
        <end position="169"/>
    </location>
</feature>
<dbReference type="Proteomes" id="UP001642464">
    <property type="component" value="Unassembled WGS sequence"/>
</dbReference>
<organism evidence="2 3">
    <name type="scientific">Durusdinium trenchii</name>
    <dbReference type="NCBI Taxonomy" id="1381693"/>
    <lineage>
        <taxon>Eukaryota</taxon>
        <taxon>Sar</taxon>
        <taxon>Alveolata</taxon>
        <taxon>Dinophyceae</taxon>
        <taxon>Suessiales</taxon>
        <taxon>Symbiodiniaceae</taxon>
        <taxon>Durusdinium</taxon>
    </lineage>
</organism>
<feature type="transmembrane region" description="Helical" evidence="1">
    <location>
        <begin position="45"/>
        <end position="65"/>
    </location>
</feature>
<feature type="transmembrane region" description="Helical" evidence="1">
    <location>
        <begin position="71"/>
        <end position="98"/>
    </location>
</feature>
<accession>A0ABP0RRB0</accession>
<keyword evidence="1" id="KW-1133">Transmembrane helix</keyword>
<evidence type="ECO:0000313" key="2">
    <source>
        <dbReference type="EMBL" id="CAK9103185.1"/>
    </source>
</evidence>
<keyword evidence="1" id="KW-0472">Membrane</keyword>
<comment type="caution">
    <text evidence="2">The sequence shown here is derived from an EMBL/GenBank/DDBJ whole genome shotgun (WGS) entry which is preliminary data.</text>
</comment>
<sequence length="176" mass="19993">MAPRLVQLQLPAVNPEEEEFEKQDTWKLQIHDFASLRQYTFTFRWLVLVSMPSSWVSGDLLAARLRTGEVYYSMVAVVVLLGWWLFMIPLCTLLCLIVSSKLRHQRVHPNPCLDHIVTFMGAGFVVALLMPLLFGRIVLSSLAKDDLIGTGLWALVLGLATLLAQRIWARSHLNHL</sequence>
<feature type="transmembrane region" description="Helical" evidence="1">
    <location>
        <begin position="119"/>
        <end position="139"/>
    </location>
</feature>
<gene>
    <name evidence="2" type="ORF">SCF082_LOCUS48211</name>
</gene>
<reference evidence="2 3" key="1">
    <citation type="submission" date="2024-02" db="EMBL/GenBank/DDBJ databases">
        <authorList>
            <person name="Chen Y."/>
            <person name="Shah S."/>
            <person name="Dougan E. K."/>
            <person name="Thang M."/>
            <person name="Chan C."/>
        </authorList>
    </citation>
    <scope>NUCLEOTIDE SEQUENCE [LARGE SCALE GENOMIC DNA]</scope>
</reference>